<name>A0ABQ8S0N9_PERAM</name>
<dbReference type="InterPro" id="IPR052192">
    <property type="entry name" value="Insect_Ionotropic_Sensory_Rcpt"/>
</dbReference>
<dbReference type="SUPFAM" id="SSF53850">
    <property type="entry name" value="Periplasmic binding protein-like II"/>
    <property type="match status" value="1"/>
</dbReference>
<evidence type="ECO:0000256" key="14">
    <source>
        <dbReference type="SAM" id="Phobius"/>
    </source>
</evidence>
<feature type="transmembrane region" description="Helical" evidence="14">
    <location>
        <begin position="343"/>
        <end position="361"/>
    </location>
</feature>
<evidence type="ECO:0000256" key="12">
    <source>
        <dbReference type="ARBA" id="ARBA00023303"/>
    </source>
</evidence>
<accession>A0ABQ8S0N9</accession>
<feature type="transmembrane region" description="Helical" evidence="14">
    <location>
        <begin position="215"/>
        <end position="234"/>
    </location>
</feature>
<dbReference type="InterPro" id="IPR036397">
    <property type="entry name" value="RNaseH_sf"/>
</dbReference>
<organism evidence="17 18">
    <name type="scientific">Periplaneta americana</name>
    <name type="common">American cockroach</name>
    <name type="synonym">Blatta americana</name>
    <dbReference type="NCBI Taxonomy" id="6978"/>
    <lineage>
        <taxon>Eukaryota</taxon>
        <taxon>Metazoa</taxon>
        <taxon>Ecdysozoa</taxon>
        <taxon>Arthropoda</taxon>
        <taxon>Hexapoda</taxon>
        <taxon>Insecta</taxon>
        <taxon>Pterygota</taxon>
        <taxon>Neoptera</taxon>
        <taxon>Polyneoptera</taxon>
        <taxon>Dictyoptera</taxon>
        <taxon>Blattodea</taxon>
        <taxon>Blattoidea</taxon>
        <taxon>Blattidae</taxon>
        <taxon>Blattinae</taxon>
        <taxon>Periplaneta</taxon>
    </lineage>
</organism>
<reference evidence="17 18" key="1">
    <citation type="journal article" date="2022" name="Allergy">
        <title>Genome assembly and annotation of Periplaneta americana reveal a comprehensive cockroach allergen profile.</title>
        <authorList>
            <person name="Wang L."/>
            <person name="Xiong Q."/>
            <person name="Saelim N."/>
            <person name="Wang L."/>
            <person name="Nong W."/>
            <person name="Wan A.T."/>
            <person name="Shi M."/>
            <person name="Liu X."/>
            <person name="Cao Q."/>
            <person name="Hui J.H.L."/>
            <person name="Sookrung N."/>
            <person name="Leung T.F."/>
            <person name="Tungtrongchitr A."/>
            <person name="Tsui S.K.W."/>
        </authorList>
    </citation>
    <scope>NUCLEOTIDE SEQUENCE [LARGE SCALE GENOMIC DNA]</scope>
    <source>
        <strain evidence="17">PWHHKU_190912</strain>
    </source>
</reference>
<dbReference type="InterPro" id="IPR001888">
    <property type="entry name" value="Transposase_1"/>
</dbReference>
<keyword evidence="6 14" id="KW-1133">Transmembrane helix</keyword>
<evidence type="ECO:0000256" key="7">
    <source>
        <dbReference type="ARBA" id="ARBA00023065"/>
    </source>
</evidence>
<evidence type="ECO:0000256" key="5">
    <source>
        <dbReference type="ARBA" id="ARBA00022692"/>
    </source>
</evidence>
<feature type="region of interest" description="Disordered" evidence="13">
    <location>
        <begin position="575"/>
        <end position="606"/>
    </location>
</feature>
<evidence type="ECO:0000313" key="17">
    <source>
        <dbReference type="EMBL" id="KAJ4427450.1"/>
    </source>
</evidence>
<keyword evidence="12" id="KW-0407">Ion channel</keyword>
<keyword evidence="11" id="KW-1071">Ligand-gated ion channel</keyword>
<evidence type="ECO:0000313" key="18">
    <source>
        <dbReference type="Proteomes" id="UP001148838"/>
    </source>
</evidence>
<dbReference type="Gene3D" id="3.30.420.10">
    <property type="entry name" value="Ribonuclease H-like superfamily/Ribonuclease H"/>
    <property type="match status" value="1"/>
</dbReference>
<feature type="transmembrane region" description="Helical" evidence="14">
    <location>
        <begin position="272"/>
        <end position="294"/>
    </location>
</feature>
<dbReference type="PANTHER" id="PTHR42643">
    <property type="entry name" value="IONOTROPIC RECEPTOR 20A-RELATED"/>
    <property type="match status" value="1"/>
</dbReference>
<comment type="subcellular location">
    <subcellularLocation>
        <location evidence="2">Cell membrane</location>
        <topology evidence="2">Multi-pass membrane protein</topology>
    </subcellularLocation>
    <subcellularLocation>
        <location evidence="1">Nucleus</location>
    </subcellularLocation>
</comment>
<dbReference type="InterPro" id="IPR009057">
    <property type="entry name" value="Homeodomain-like_sf"/>
</dbReference>
<gene>
    <name evidence="17" type="ORF">ANN_25073</name>
</gene>
<dbReference type="Pfam" id="PF10613">
    <property type="entry name" value="Lig_chan-Glu_bd"/>
    <property type="match status" value="1"/>
</dbReference>
<evidence type="ECO:0000256" key="3">
    <source>
        <dbReference type="ARBA" id="ARBA00022448"/>
    </source>
</evidence>
<keyword evidence="9" id="KW-0675">Receptor</keyword>
<dbReference type="SUPFAM" id="SSF46689">
    <property type="entry name" value="Homeodomain-like"/>
    <property type="match status" value="1"/>
</dbReference>
<evidence type="ECO:0000256" key="13">
    <source>
        <dbReference type="SAM" id="MobiDB-lite"/>
    </source>
</evidence>
<evidence type="ECO:0000256" key="8">
    <source>
        <dbReference type="ARBA" id="ARBA00023136"/>
    </source>
</evidence>
<dbReference type="InterPro" id="IPR002492">
    <property type="entry name" value="Transposase_Tc1-like"/>
</dbReference>
<sequence>MATVFFDSEGLLLVDIMPHGTTINSDGYVATLKKFQVRLSRVRRHREKQDVLLLHDNAQAYVSHKTTDQIRNSFSDLTSVLCLREMDSVPNVIVLREKLLKINEEIRLELVTNSFKNRYPNTTLQILCDWDGVQLIPEDCTPFPDKISNMQGRNIKISTFSWYFPYISMKNLDGTENRLMAELSKKLNFTIDIIINKEWGTFQPDGTGKGIHRDLLIGVADIGIGGILIVYQNALYFDFTMPYLFNGITMLVPRPKPLPLWVSIVAPFRTSLWLLVVGSVLAGSLALYVCALLLKRLYCSSRHINIYADFKHCFLIVLGQLTQVPTSTWPYEAPLRHLLTWQFIFFVLITTGYKSSLIGCLRYRRYEKTIDSPQDFASVPNLYWTAVDESWPSLLASFSDSALQEIHSRYKRFPNVTAINKALHDCHLAIAVENLATGGYSGADYINKDFIASSMWLMTYDLSTTMVAMELQRGSPYAKHFDDEGLSSRQVASRLGLNQSDVVRTWNRFRNPGIVDDMSRSGRPRATTECDDTDDRYLRIITTRNAENTAGMINNDFQTAIGRRVPNQTVRNRLHDSRLHSRRPWRGPTLTPRHTTLHLGKKSSPMDCTKLAQSSIHGRMPNMPCAR</sequence>
<keyword evidence="3" id="KW-0813">Transport</keyword>
<evidence type="ECO:0000256" key="1">
    <source>
        <dbReference type="ARBA" id="ARBA00004123"/>
    </source>
</evidence>
<evidence type="ECO:0000256" key="11">
    <source>
        <dbReference type="ARBA" id="ARBA00023286"/>
    </source>
</evidence>
<proteinExistence type="predicted"/>
<feature type="transmembrane region" description="Helical" evidence="14">
    <location>
        <begin position="306"/>
        <end position="323"/>
    </location>
</feature>
<dbReference type="PANTHER" id="PTHR42643:SF40">
    <property type="entry name" value="IONOTROPIC RECEPTOR 41A-RELATED"/>
    <property type="match status" value="1"/>
</dbReference>
<evidence type="ECO:0000256" key="2">
    <source>
        <dbReference type="ARBA" id="ARBA00004651"/>
    </source>
</evidence>
<evidence type="ECO:0000259" key="15">
    <source>
        <dbReference type="Pfam" id="PF01498"/>
    </source>
</evidence>
<evidence type="ECO:0000256" key="6">
    <source>
        <dbReference type="ARBA" id="ARBA00022989"/>
    </source>
</evidence>
<keyword evidence="10" id="KW-0325">Glycoprotein</keyword>
<protein>
    <recommendedName>
        <fullName evidence="19">Ionotropic receptor</fullName>
    </recommendedName>
</protein>
<feature type="domain" description="Ionotropic glutamate receptor L-glutamate and glycine-binding" evidence="16">
    <location>
        <begin position="170"/>
        <end position="255"/>
    </location>
</feature>
<keyword evidence="8 14" id="KW-0472">Membrane</keyword>
<dbReference type="Proteomes" id="UP001148838">
    <property type="component" value="Unassembled WGS sequence"/>
</dbReference>
<keyword evidence="18" id="KW-1185">Reference proteome</keyword>
<keyword evidence="5 14" id="KW-0812">Transmembrane</keyword>
<dbReference type="Pfam" id="PF01359">
    <property type="entry name" value="Transposase_1"/>
    <property type="match status" value="1"/>
</dbReference>
<evidence type="ECO:0000256" key="9">
    <source>
        <dbReference type="ARBA" id="ARBA00023170"/>
    </source>
</evidence>
<dbReference type="EMBL" id="JAJSOF020000038">
    <property type="protein sequence ID" value="KAJ4427450.1"/>
    <property type="molecule type" value="Genomic_DNA"/>
</dbReference>
<keyword evidence="4" id="KW-1003">Cell membrane</keyword>
<keyword evidence="7" id="KW-0406">Ion transport</keyword>
<evidence type="ECO:0000259" key="16">
    <source>
        <dbReference type="Pfam" id="PF10613"/>
    </source>
</evidence>
<dbReference type="Gene3D" id="1.10.287.70">
    <property type="match status" value="1"/>
</dbReference>
<evidence type="ECO:0000256" key="4">
    <source>
        <dbReference type="ARBA" id="ARBA00022475"/>
    </source>
</evidence>
<dbReference type="Pfam" id="PF01498">
    <property type="entry name" value="HTH_Tnp_Tc3_2"/>
    <property type="match status" value="1"/>
</dbReference>
<comment type="caution">
    <text evidence="17">The sequence shown here is derived from an EMBL/GenBank/DDBJ whole genome shotgun (WGS) entry which is preliminary data.</text>
</comment>
<evidence type="ECO:0000256" key="10">
    <source>
        <dbReference type="ARBA" id="ARBA00023180"/>
    </source>
</evidence>
<evidence type="ECO:0008006" key="19">
    <source>
        <dbReference type="Google" id="ProtNLM"/>
    </source>
</evidence>
<dbReference type="Gene3D" id="3.40.190.10">
    <property type="entry name" value="Periplasmic binding protein-like II"/>
    <property type="match status" value="1"/>
</dbReference>
<dbReference type="InterPro" id="IPR019594">
    <property type="entry name" value="Glu/Gly-bd"/>
</dbReference>
<feature type="domain" description="Transposase Tc1-like" evidence="15">
    <location>
        <begin position="535"/>
        <end position="595"/>
    </location>
</feature>